<evidence type="ECO:0000256" key="8">
    <source>
        <dbReference type="SAM" id="Phobius"/>
    </source>
</evidence>
<keyword evidence="11" id="KW-1185">Reference proteome</keyword>
<protein>
    <submittedName>
        <fullName evidence="10">NADH/Ubiquinone/plastoquinone (Complex I)</fullName>
    </submittedName>
</protein>
<feature type="transmembrane region" description="Helical" evidence="8">
    <location>
        <begin position="123"/>
        <end position="140"/>
    </location>
</feature>
<dbReference type="HOGENOM" id="CLU_007100_9_5_0"/>
<dbReference type="InterPro" id="IPR001750">
    <property type="entry name" value="ND/Mrp_TM"/>
</dbReference>
<dbReference type="InterPro" id="IPR050586">
    <property type="entry name" value="CPA3_Na-H_Antiporter_D"/>
</dbReference>
<feature type="transmembrane region" description="Helical" evidence="8">
    <location>
        <begin position="35"/>
        <end position="64"/>
    </location>
</feature>
<dbReference type="AlphaFoldDB" id="G7V5M6"/>
<comment type="subcellular location">
    <subcellularLocation>
        <location evidence="1">Cell membrane</location>
        <topology evidence="1">Multi-pass membrane protein</topology>
    </subcellularLocation>
    <subcellularLocation>
        <location evidence="7">Membrane</location>
        <topology evidence="7">Multi-pass membrane protein</topology>
    </subcellularLocation>
</comment>
<feature type="transmembrane region" description="Helical" evidence="8">
    <location>
        <begin position="219"/>
        <end position="240"/>
    </location>
</feature>
<dbReference type="Pfam" id="PF00361">
    <property type="entry name" value="Proton_antipo_M"/>
    <property type="match status" value="1"/>
</dbReference>
<dbReference type="NCBIfam" id="NF006240">
    <property type="entry name" value="PRK08376.1"/>
    <property type="match status" value="1"/>
</dbReference>
<feature type="transmembrane region" description="Helical" evidence="8">
    <location>
        <begin position="317"/>
        <end position="336"/>
    </location>
</feature>
<feature type="transmembrane region" description="Helical" evidence="8">
    <location>
        <begin position="84"/>
        <end position="111"/>
    </location>
</feature>
<evidence type="ECO:0000256" key="2">
    <source>
        <dbReference type="ARBA" id="ARBA00005346"/>
    </source>
</evidence>
<feature type="transmembrane region" description="Helical" evidence="8">
    <location>
        <begin position="252"/>
        <end position="277"/>
    </location>
</feature>
<name>G7V5M6_THELD</name>
<gene>
    <name evidence="10" type="ordered locus">Tlie_1205</name>
</gene>
<evidence type="ECO:0000256" key="6">
    <source>
        <dbReference type="ARBA" id="ARBA00023136"/>
    </source>
</evidence>
<dbReference type="OrthoDB" id="9807568at2"/>
<dbReference type="eggNOG" id="COG0651">
    <property type="taxonomic scope" value="Bacteria"/>
</dbReference>
<proteinExistence type="inferred from homology"/>
<dbReference type="PRINTS" id="PR01434">
    <property type="entry name" value="NADHDHGNASE5"/>
</dbReference>
<feature type="transmembrane region" description="Helical" evidence="8">
    <location>
        <begin position="6"/>
        <end position="28"/>
    </location>
</feature>
<reference evidence="11" key="1">
    <citation type="submission" date="2011-10" db="EMBL/GenBank/DDBJ databases">
        <title>The complete genome of chromosome of Thermovirga lienii DSM 17291.</title>
        <authorList>
            <consortium name="US DOE Joint Genome Institute (JGI-PGF)"/>
            <person name="Lucas S."/>
            <person name="Copeland A."/>
            <person name="Lapidus A."/>
            <person name="Glavina del Rio T."/>
            <person name="Dalin E."/>
            <person name="Tice H."/>
            <person name="Bruce D."/>
            <person name="Goodwin L."/>
            <person name="Pitluck S."/>
            <person name="Peters L."/>
            <person name="Mikhailova N."/>
            <person name="Saunders E."/>
            <person name="Kyrpides N."/>
            <person name="Mavromatis K."/>
            <person name="Ivanova N."/>
            <person name="Last F.I."/>
            <person name="Brettin T."/>
            <person name="Detter J.C."/>
            <person name="Han C."/>
            <person name="Larimer F."/>
            <person name="Land M."/>
            <person name="Hauser L."/>
            <person name="Markowitz V."/>
            <person name="Cheng J.-F."/>
            <person name="Hugenholtz P."/>
            <person name="Woyke T."/>
            <person name="Wu D."/>
            <person name="Spring S."/>
            <person name="Schroeder M."/>
            <person name="Brambilla E.-M."/>
            <person name="Klenk H.-P."/>
            <person name="Eisen J.A."/>
        </authorList>
    </citation>
    <scope>NUCLEOTIDE SEQUENCE [LARGE SCALE GENOMIC DNA]</scope>
    <source>
        <strain evidence="11">ATCC BAA-1197 / DSM 17291 / Cas60314</strain>
    </source>
</reference>
<feature type="transmembrane region" description="Helical" evidence="8">
    <location>
        <begin position="177"/>
        <end position="199"/>
    </location>
</feature>
<feature type="transmembrane region" description="Helical" evidence="8">
    <location>
        <begin position="146"/>
        <end position="165"/>
    </location>
</feature>
<dbReference type="KEGG" id="tli:Tlie_1205"/>
<evidence type="ECO:0000313" key="10">
    <source>
        <dbReference type="EMBL" id="AER66936.1"/>
    </source>
</evidence>
<feature type="transmembrane region" description="Helical" evidence="8">
    <location>
        <begin position="356"/>
        <end position="376"/>
    </location>
</feature>
<keyword evidence="4 7" id="KW-0812">Transmembrane</keyword>
<feature type="transmembrane region" description="Helical" evidence="8">
    <location>
        <begin position="469"/>
        <end position="490"/>
    </location>
</feature>
<evidence type="ECO:0000256" key="7">
    <source>
        <dbReference type="RuleBase" id="RU000320"/>
    </source>
</evidence>
<sequence>MSWHVHLPALMIAVPLLGAFVAPVASMLGKAARNFWLVGVSALTAILSVLLWQQVLASGTAIYVMGGEAFNLSLPSGMSLPIRIILEVDAFSAFMALVGSIAALAGAIFSTNYMEKFSGLDKFTALYFLLTTGMLGMVLTGDLFNFFVFLEIASVASFGLVAFWRDRPEAIEASFKYMVVSTIGAMMVLIAIAFLYGRYNAVNMAAVANVLRLGYAEKVALVFLIVALAMKCGTVPMHMWTPDAYTEAPAGVTCLLIAVSQASLYGLFRVCFSIYGASLGSAVVPWTIIVMGVLSMFIGVSMAVVQKEIKRLMAYHSVSQIGYMLLGLGVGLLALSDPQAMADYGFTAMKGGIYHLINYTVYKGLLFLTAGALYYAAGSRNLNDLGGLARNMPYTTFMFVIAAAAIAGLPPFNGFVSKLLIYESTFAVYPILSIMALVTSVLTLASFVKVFQTAFLGPAKARLSHVKEVPAGMLLGMSVLTIVIIGLTLFPTWSLSNLVEPAAKALVDQAGYISAVVGGGL</sequence>
<feature type="transmembrane region" description="Helical" evidence="8">
    <location>
        <begin position="397"/>
        <end position="421"/>
    </location>
</feature>
<reference evidence="10 11" key="2">
    <citation type="journal article" date="2012" name="Stand. Genomic Sci.">
        <title>Genome sequence of the moderately thermophilic, amino-acid-degrading and sulfur-reducing bacterium Thermovirga lienii type strain (Cas60314(T)).</title>
        <authorList>
            <person name="Goker M."/>
            <person name="Saunders E."/>
            <person name="Lapidus A."/>
            <person name="Nolan M."/>
            <person name="Lucas S."/>
            <person name="Hammon N."/>
            <person name="Deshpande S."/>
            <person name="Cheng J.F."/>
            <person name="Han C."/>
            <person name="Tapia R."/>
            <person name="Goodwin L.A."/>
            <person name="Pitluck S."/>
            <person name="Liolios K."/>
            <person name="Mavromatis K."/>
            <person name="Pagani I."/>
            <person name="Ivanova N."/>
            <person name="Mikhailova N."/>
            <person name="Pati A."/>
            <person name="Chen A."/>
            <person name="Palaniappan K."/>
            <person name="Land M."/>
            <person name="Chang Y.J."/>
            <person name="Jeffries C.D."/>
            <person name="Brambilla E.M."/>
            <person name="Rohde M."/>
            <person name="Spring S."/>
            <person name="Detter J.C."/>
            <person name="Woyke T."/>
            <person name="Bristow J."/>
            <person name="Eisen J.A."/>
            <person name="Markowitz V."/>
            <person name="Hugenholtz P."/>
            <person name="Kyrpides N.C."/>
            <person name="Klenk H.P."/>
        </authorList>
    </citation>
    <scope>NUCLEOTIDE SEQUENCE [LARGE SCALE GENOMIC DNA]</scope>
    <source>
        <strain evidence="11">ATCC BAA-1197 / DSM 17291 / Cas60314</strain>
    </source>
</reference>
<evidence type="ECO:0000313" key="11">
    <source>
        <dbReference type="Proteomes" id="UP000005868"/>
    </source>
</evidence>
<evidence type="ECO:0000256" key="1">
    <source>
        <dbReference type="ARBA" id="ARBA00004651"/>
    </source>
</evidence>
<dbReference type="EMBL" id="CP003096">
    <property type="protein sequence ID" value="AER66936.1"/>
    <property type="molecule type" value="Genomic_DNA"/>
</dbReference>
<feature type="transmembrane region" description="Helical" evidence="8">
    <location>
        <begin position="427"/>
        <end position="448"/>
    </location>
</feature>
<keyword evidence="10" id="KW-0830">Ubiquinone</keyword>
<keyword evidence="5 8" id="KW-1133">Transmembrane helix</keyword>
<dbReference type="GO" id="GO:0005886">
    <property type="term" value="C:plasma membrane"/>
    <property type="evidence" value="ECO:0007669"/>
    <property type="project" value="UniProtKB-SubCell"/>
</dbReference>
<dbReference type="STRING" id="580340.Tlie_1205"/>
<organism evidence="10 11">
    <name type="scientific">Thermovirga lienii (strain ATCC BAA-1197 / DSM 17291 / Cas60314)</name>
    <dbReference type="NCBI Taxonomy" id="580340"/>
    <lineage>
        <taxon>Bacteria</taxon>
        <taxon>Thermotogati</taxon>
        <taxon>Synergistota</taxon>
        <taxon>Synergistia</taxon>
        <taxon>Synergistales</taxon>
        <taxon>Thermovirgaceae</taxon>
        <taxon>Thermovirga</taxon>
    </lineage>
</organism>
<evidence type="ECO:0000259" key="9">
    <source>
        <dbReference type="Pfam" id="PF00361"/>
    </source>
</evidence>
<dbReference type="PANTHER" id="PTHR42703:SF1">
    <property type="entry name" value="NA(+)_H(+) ANTIPORTER SUBUNIT D1"/>
    <property type="match status" value="1"/>
</dbReference>
<evidence type="ECO:0000256" key="3">
    <source>
        <dbReference type="ARBA" id="ARBA00022475"/>
    </source>
</evidence>
<feature type="transmembrane region" description="Helical" evidence="8">
    <location>
        <begin position="283"/>
        <end position="305"/>
    </location>
</feature>
<evidence type="ECO:0000256" key="4">
    <source>
        <dbReference type="ARBA" id="ARBA00022692"/>
    </source>
</evidence>
<dbReference type="PANTHER" id="PTHR42703">
    <property type="entry name" value="NADH DEHYDROGENASE"/>
    <property type="match status" value="1"/>
</dbReference>
<keyword evidence="3" id="KW-1003">Cell membrane</keyword>
<feature type="domain" description="NADH:quinone oxidoreductase/Mrp antiporter transmembrane" evidence="9">
    <location>
        <begin position="141"/>
        <end position="443"/>
    </location>
</feature>
<evidence type="ECO:0000256" key="5">
    <source>
        <dbReference type="ARBA" id="ARBA00022989"/>
    </source>
</evidence>
<comment type="similarity">
    <text evidence="2">Belongs to the CPA3 antiporters (TC 2.A.63) subunit D family.</text>
</comment>
<keyword evidence="6 8" id="KW-0472">Membrane</keyword>
<accession>G7V5M6</accession>
<dbReference type="Proteomes" id="UP000005868">
    <property type="component" value="Chromosome"/>
</dbReference>